<dbReference type="InterPro" id="IPR011005">
    <property type="entry name" value="Dihydropteroate_synth-like_sf"/>
</dbReference>
<keyword evidence="3 4" id="KW-0808">Transferase</keyword>
<dbReference type="EMBL" id="CP025066">
    <property type="protein sequence ID" value="AUX08117.1"/>
    <property type="molecule type" value="Genomic_DNA"/>
</dbReference>
<dbReference type="InterPro" id="IPR023467">
    <property type="entry name" value="MeTrfase_MtrH/MtxH"/>
</dbReference>
<evidence type="ECO:0000256" key="2">
    <source>
        <dbReference type="ARBA" id="ARBA00022603"/>
    </source>
</evidence>
<dbReference type="NCBIfam" id="NF002142">
    <property type="entry name" value="PRK00979.1-1"/>
    <property type="match status" value="1"/>
</dbReference>
<keyword evidence="5" id="KW-1185">Reference proteome</keyword>
<gene>
    <name evidence="4" type="primary">mtrH</name>
    <name evidence="4" type="ORF">AArcSl_0464</name>
</gene>
<keyword evidence="2 4" id="KW-0489">Methyltransferase</keyword>
<dbReference type="Pfam" id="PF02007">
    <property type="entry name" value="MtrH"/>
    <property type="match status" value="1"/>
</dbReference>
<dbReference type="KEGG" id="hdf:AArcSl_0464"/>
<dbReference type="GO" id="GO:0008168">
    <property type="term" value="F:methyltransferase activity"/>
    <property type="evidence" value="ECO:0007669"/>
    <property type="project" value="UniProtKB-KW"/>
</dbReference>
<reference evidence="5" key="1">
    <citation type="submission" date="2017-11" db="EMBL/GenBank/DDBJ databases">
        <title>Phenotypic and genomic properties of facultatively anaerobic sulfur-reducing natronoarchaea from hypersaline soda lakes.</title>
        <authorList>
            <person name="Sorokin D.Y."/>
            <person name="Kublanov I.V."/>
            <person name="Roman P."/>
            <person name="Sinninghe Damste J.S."/>
            <person name="Golyshin P.N."/>
            <person name="Rojo D."/>
            <person name="Ciordia S."/>
            <person name="Mena M.D.C."/>
            <person name="Ferrer M."/>
            <person name="Messina E."/>
            <person name="Smedile F."/>
            <person name="La Spada G."/>
            <person name="La Cono V."/>
            <person name="Yakimov M.M."/>
        </authorList>
    </citation>
    <scope>NUCLEOTIDE SEQUENCE [LARGE SCALE GENOMIC DNA]</scope>
    <source>
        <strain evidence="5">AArc-Sl</strain>
    </source>
</reference>
<dbReference type="EC" id="2.1.1.86" evidence="4"/>
<protein>
    <submittedName>
        <fullName evidence="4">Tetrahydromethanopterin S-methyltransferase subunit H</fullName>
        <ecNumber evidence="4">2.1.1.86</ecNumber>
    </submittedName>
</protein>
<dbReference type="GO" id="GO:0032259">
    <property type="term" value="P:methylation"/>
    <property type="evidence" value="ECO:0007669"/>
    <property type="project" value="UniProtKB-KW"/>
</dbReference>
<comment type="similarity">
    <text evidence="1">Belongs to the MtrH family.</text>
</comment>
<dbReference type="Proteomes" id="UP000263012">
    <property type="component" value="Chromosome"/>
</dbReference>
<dbReference type="AlphaFoldDB" id="A0A343TG95"/>
<dbReference type="SUPFAM" id="SSF51717">
    <property type="entry name" value="Dihydropteroate synthetase-like"/>
    <property type="match status" value="1"/>
</dbReference>
<proteinExistence type="inferred from homology"/>
<organism evidence="4 5">
    <name type="scientific">Halalkaliarchaeum desulfuricum</name>
    <dbReference type="NCBI Taxonomy" id="2055893"/>
    <lineage>
        <taxon>Archaea</taxon>
        <taxon>Methanobacteriati</taxon>
        <taxon>Methanobacteriota</taxon>
        <taxon>Stenosarchaea group</taxon>
        <taxon>Halobacteria</taxon>
        <taxon>Halobacteriales</taxon>
        <taxon>Haloferacaceae</taxon>
        <taxon>Halalkaliarchaeum</taxon>
    </lineage>
</organism>
<dbReference type="GO" id="GO:0006730">
    <property type="term" value="P:one-carbon metabolic process"/>
    <property type="evidence" value="ECO:0007669"/>
    <property type="project" value="InterPro"/>
</dbReference>
<evidence type="ECO:0000256" key="3">
    <source>
        <dbReference type="ARBA" id="ARBA00022679"/>
    </source>
</evidence>
<accession>A0A343TG95</accession>
<evidence type="ECO:0000256" key="1">
    <source>
        <dbReference type="ARBA" id="ARBA00006230"/>
    </source>
</evidence>
<name>A0A343TG95_9EURY</name>
<sequence>MPSQYLYTMFTFEAEQEVYDINGVKIGGQPGEHPTVMVGSIFYKGDSLLEDPKTGEFDEEGAREAIRMVEETSEKTGNPAMLDVIGDTPEALIKHVDFVAEETDIPIFMDGPTPNIRSKAAKHVGEIGIQDQIIYNSIESSTKEVDTEIEAIQNAGIDAAVLLSIDTKNLTLQGRFDALDKNLEVAEEAGISKPIVDPAVIDIPDSGFAAKAIHEIKDRYGIPAGCSPHNEVIRWEMEDPLSPDTKKLRQAVANSVIVHLGADFNLYGTIHSAPEMYSVVSQADAYVGYAAQMTERRRPSQDHPLYKIFRKGGN</sequence>
<dbReference type="Gene3D" id="3.20.20.20">
    <property type="entry name" value="Dihydropteroate synthase-like"/>
    <property type="match status" value="1"/>
</dbReference>
<evidence type="ECO:0000313" key="4">
    <source>
        <dbReference type="EMBL" id="AUX08117.1"/>
    </source>
</evidence>
<evidence type="ECO:0000313" key="5">
    <source>
        <dbReference type="Proteomes" id="UP000263012"/>
    </source>
</evidence>